<dbReference type="GO" id="GO:0004314">
    <property type="term" value="F:[acyl-carrier-protein] S-malonyltransferase activity"/>
    <property type="evidence" value="ECO:0007669"/>
    <property type="project" value="UniProtKB-EC"/>
</dbReference>
<protein>
    <recommendedName>
        <fullName evidence="1">[acyl-carrier-protein] S-malonyltransferase</fullName>
        <ecNumber evidence="1">2.3.1.39</ecNumber>
    </recommendedName>
</protein>
<sequence length="324" mass="33337">MLSFNAPGQGSQKPGMLADWLERPGARVRLEQWSVASGLDLVTLGTNASKDEIRDTAVTQPLVVAAALLAAAELRERGLLPEANAATADDRHRDTVVAGHSIGELAALAMAGVISDVDAVLLAAIRGAAMAKACADHDTSMVAVLGGRENEVRAAIADAGLYPANINATGQIVAAGDAAACAELSENPPARAKVRQLEVAGAFHTPFMQPAVEEFATAAAAVAVSDPECTLLSNVDGKAVDSGHDALDRVVSQVTSPVRWDLCSQTQTELGVTAFIELPPSGALAGIAKRQMRGTDRLAMEGPDDLDSANSLALSASASLYHCA</sequence>
<dbReference type="PANTHER" id="PTHR42681:SF1">
    <property type="entry name" value="MALONYL-COA-ACYL CARRIER PROTEIN TRANSACYLASE, MITOCHONDRIAL"/>
    <property type="match status" value="1"/>
</dbReference>
<accession>A0A921F282</accession>
<keyword evidence="2" id="KW-0808">Transferase</keyword>
<dbReference type="RefSeq" id="WP_303910127.1">
    <property type="nucleotide sequence ID" value="NZ_DYXM01000006.1"/>
</dbReference>
<dbReference type="EC" id="2.3.1.39" evidence="1"/>
<dbReference type="InterPro" id="IPR001227">
    <property type="entry name" value="Ac_transferase_dom_sf"/>
</dbReference>
<organism evidence="6 7">
    <name type="scientific">Dietzia timorensis</name>
    <dbReference type="NCBI Taxonomy" id="499555"/>
    <lineage>
        <taxon>Bacteria</taxon>
        <taxon>Bacillati</taxon>
        <taxon>Actinomycetota</taxon>
        <taxon>Actinomycetes</taxon>
        <taxon>Mycobacteriales</taxon>
        <taxon>Dietziaceae</taxon>
        <taxon>Dietzia</taxon>
    </lineage>
</organism>
<gene>
    <name evidence="6" type="ORF">K8V11_00345</name>
</gene>
<dbReference type="InterPro" id="IPR016036">
    <property type="entry name" value="Malonyl_transacylase_ACP-bd"/>
</dbReference>
<reference evidence="6" key="2">
    <citation type="submission" date="2021-09" db="EMBL/GenBank/DDBJ databases">
        <authorList>
            <person name="Gilroy R."/>
        </authorList>
    </citation>
    <scope>NUCLEOTIDE SEQUENCE</scope>
    <source>
        <strain evidence="6">ChiGjej1B1-18357</strain>
    </source>
</reference>
<evidence type="ECO:0000313" key="7">
    <source>
        <dbReference type="Proteomes" id="UP000776650"/>
    </source>
</evidence>
<evidence type="ECO:0000256" key="2">
    <source>
        <dbReference type="ARBA" id="ARBA00022679"/>
    </source>
</evidence>
<dbReference type="InterPro" id="IPR014043">
    <property type="entry name" value="Acyl_transferase_dom"/>
</dbReference>
<dbReference type="Proteomes" id="UP000776650">
    <property type="component" value="Unassembled WGS sequence"/>
</dbReference>
<evidence type="ECO:0000259" key="5">
    <source>
        <dbReference type="SMART" id="SM00827"/>
    </source>
</evidence>
<evidence type="ECO:0000256" key="4">
    <source>
        <dbReference type="ARBA" id="ARBA00048462"/>
    </source>
</evidence>
<dbReference type="SUPFAM" id="SSF52151">
    <property type="entry name" value="FabD/lysophospholipase-like"/>
    <property type="match status" value="1"/>
</dbReference>
<evidence type="ECO:0000256" key="3">
    <source>
        <dbReference type="ARBA" id="ARBA00023315"/>
    </source>
</evidence>
<dbReference type="Pfam" id="PF00698">
    <property type="entry name" value="Acyl_transf_1"/>
    <property type="match status" value="1"/>
</dbReference>
<dbReference type="Gene3D" id="3.30.70.250">
    <property type="entry name" value="Malonyl-CoA ACP transacylase, ACP-binding"/>
    <property type="match status" value="1"/>
</dbReference>
<dbReference type="InterPro" id="IPR050858">
    <property type="entry name" value="Mal-CoA-ACP_Trans/PKS_FabD"/>
</dbReference>
<dbReference type="Gene3D" id="3.40.366.10">
    <property type="entry name" value="Malonyl-Coenzyme A Acyl Carrier Protein, domain 2"/>
    <property type="match status" value="1"/>
</dbReference>
<dbReference type="SMART" id="SM00827">
    <property type="entry name" value="PKS_AT"/>
    <property type="match status" value="1"/>
</dbReference>
<dbReference type="GO" id="GO:0005829">
    <property type="term" value="C:cytosol"/>
    <property type="evidence" value="ECO:0007669"/>
    <property type="project" value="TreeGrafter"/>
</dbReference>
<dbReference type="PANTHER" id="PTHR42681">
    <property type="entry name" value="MALONYL-COA-ACYL CARRIER PROTEIN TRANSACYLASE, MITOCHONDRIAL"/>
    <property type="match status" value="1"/>
</dbReference>
<evidence type="ECO:0000256" key="1">
    <source>
        <dbReference type="ARBA" id="ARBA00013258"/>
    </source>
</evidence>
<dbReference type="AlphaFoldDB" id="A0A921F282"/>
<dbReference type="SUPFAM" id="SSF55048">
    <property type="entry name" value="Probable ACP-binding domain of malonyl-CoA ACP transacylase"/>
    <property type="match status" value="1"/>
</dbReference>
<evidence type="ECO:0000313" key="6">
    <source>
        <dbReference type="EMBL" id="HJE89443.1"/>
    </source>
</evidence>
<name>A0A921F282_9ACTN</name>
<reference evidence="6" key="1">
    <citation type="journal article" date="2021" name="PeerJ">
        <title>Extensive microbial diversity within the chicken gut microbiome revealed by metagenomics and culture.</title>
        <authorList>
            <person name="Gilroy R."/>
            <person name="Ravi A."/>
            <person name="Getino M."/>
            <person name="Pursley I."/>
            <person name="Horton D.L."/>
            <person name="Alikhan N.F."/>
            <person name="Baker D."/>
            <person name="Gharbi K."/>
            <person name="Hall N."/>
            <person name="Watson M."/>
            <person name="Adriaenssens E.M."/>
            <person name="Foster-Nyarko E."/>
            <person name="Jarju S."/>
            <person name="Secka A."/>
            <person name="Antonio M."/>
            <person name="Oren A."/>
            <person name="Chaudhuri R.R."/>
            <person name="La Ragione R."/>
            <person name="Hildebrand F."/>
            <person name="Pallen M.J."/>
        </authorList>
    </citation>
    <scope>NUCLEOTIDE SEQUENCE</scope>
    <source>
        <strain evidence="6">ChiGjej1B1-18357</strain>
    </source>
</reference>
<proteinExistence type="predicted"/>
<dbReference type="InterPro" id="IPR016035">
    <property type="entry name" value="Acyl_Trfase/lysoPLipase"/>
</dbReference>
<comment type="caution">
    <text evidence="6">The sequence shown here is derived from an EMBL/GenBank/DDBJ whole genome shotgun (WGS) entry which is preliminary data.</text>
</comment>
<dbReference type="EMBL" id="DYXM01000006">
    <property type="protein sequence ID" value="HJE89443.1"/>
    <property type="molecule type" value="Genomic_DNA"/>
</dbReference>
<dbReference type="GO" id="GO:0006633">
    <property type="term" value="P:fatty acid biosynthetic process"/>
    <property type="evidence" value="ECO:0007669"/>
    <property type="project" value="TreeGrafter"/>
</dbReference>
<feature type="domain" description="Malonyl-CoA:ACP transacylase (MAT)" evidence="5">
    <location>
        <begin position="6"/>
        <end position="319"/>
    </location>
</feature>
<comment type="catalytic activity">
    <reaction evidence="4">
        <text>holo-[ACP] + malonyl-CoA = malonyl-[ACP] + CoA</text>
        <dbReference type="Rhea" id="RHEA:41792"/>
        <dbReference type="Rhea" id="RHEA-COMP:9623"/>
        <dbReference type="Rhea" id="RHEA-COMP:9685"/>
        <dbReference type="ChEBI" id="CHEBI:57287"/>
        <dbReference type="ChEBI" id="CHEBI:57384"/>
        <dbReference type="ChEBI" id="CHEBI:64479"/>
        <dbReference type="ChEBI" id="CHEBI:78449"/>
        <dbReference type="EC" id="2.3.1.39"/>
    </reaction>
</comment>
<keyword evidence="3" id="KW-0012">Acyltransferase</keyword>